<feature type="domain" description="HTH merR-type" evidence="8">
    <location>
        <begin position="17"/>
        <end position="55"/>
    </location>
</feature>
<evidence type="ECO:0000256" key="2">
    <source>
        <dbReference type="ARBA" id="ARBA00022679"/>
    </source>
</evidence>
<evidence type="ECO:0000259" key="8">
    <source>
        <dbReference type="PROSITE" id="PS50937"/>
    </source>
</evidence>
<reference evidence="9 10" key="1">
    <citation type="journal article" date="2015" name="Nature">
        <title>rRNA introns, odd ribosomes, and small enigmatic genomes across a large radiation of phyla.</title>
        <authorList>
            <person name="Brown C.T."/>
            <person name="Hug L.A."/>
            <person name="Thomas B.C."/>
            <person name="Sharon I."/>
            <person name="Castelle C.J."/>
            <person name="Singh A."/>
            <person name="Wilkins M.J."/>
            <person name="Williams K.H."/>
            <person name="Banfield J.F."/>
        </authorList>
    </citation>
    <scope>NUCLEOTIDE SEQUENCE [LARGE SCALE GENOMIC DNA]</scope>
</reference>
<organism evidence="9 10">
    <name type="scientific">Candidatus Uhrbacteria bacterium GW2011_GWC1_41_20</name>
    <dbReference type="NCBI Taxonomy" id="1618983"/>
    <lineage>
        <taxon>Bacteria</taxon>
        <taxon>Candidatus Uhriibacteriota</taxon>
    </lineage>
</organism>
<dbReference type="Pfam" id="PF00376">
    <property type="entry name" value="MerR"/>
    <property type="match status" value="1"/>
</dbReference>
<comment type="caution">
    <text evidence="9">The sequence shown here is derived from an EMBL/GenBank/DDBJ whole genome shotgun (WGS) entry which is preliminary data.</text>
</comment>
<gene>
    <name evidence="9" type="ORF">UU50_C0007G0004</name>
</gene>
<dbReference type="GO" id="GO:0003886">
    <property type="term" value="F:DNA (cytosine-5-)-methyltransferase activity"/>
    <property type="evidence" value="ECO:0007669"/>
    <property type="project" value="UniProtKB-EC"/>
</dbReference>
<comment type="similarity">
    <text evidence="5 6">Belongs to the class I-like SAM-binding methyltransferase superfamily. C5-methyltransferase family.</text>
</comment>
<evidence type="ECO:0000256" key="3">
    <source>
        <dbReference type="ARBA" id="ARBA00022691"/>
    </source>
</evidence>
<dbReference type="PANTHER" id="PTHR10629">
    <property type="entry name" value="CYTOSINE-SPECIFIC METHYLTRANSFERASE"/>
    <property type="match status" value="1"/>
</dbReference>
<dbReference type="SUPFAM" id="SSF53335">
    <property type="entry name" value="S-adenosyl-L-methionine-dependent methyltransferases"/>
    <property type="match status" value="1"/>
</dbReference>
<evidence type="ECO:0000313" key="9">
    <source>
        <dbReference type="EMBL" id="KKR99316.1"/>
    </source>
</evidence>
<dbReference type="GO" id="GO:0006355">
    <property type="term" value="P:regulation of DNA-templated transcription"/>
    <property type="evidence" value="ECO:0007669"/>
    <property type="project" value="InterPro"/>
</dbReference>
<dbReference type="PRINTS" id="PR00105">
    <property type="entry name" value="C5METTRFRASE"/>
</dbReference>
<evidence type="ECO:0000256" key="6">
    <source>
        <dbReference type="RuleBase" id="RU000416"/>
    </source>
</evidence>
<dbReference type="PROSITE" id="PS00094">
    <property type="entry name" value="C5_MTASE_1"/>
    <property type="match status" value="1"/>
</dbReference>
<dbReference type="InterPro" id="IPR001525">
    <property type="entry name" value="C5_MeTfrase"/>
</dbReference>
<proteinExistence type="inferred from homology"/>
<keyword evidence="1 5" id="KW-0489">Methyltransferase</keyword>
<dbReference type="NCBIfam" id="TIGR00675">
    <property type="entry name" value="dcm"/>
    <property type="match status" value="1"/>
</dbReference>
<dbReference type="EC" id="2.1.1.37" evidence="7"/>
<dbReference type="Gene3D" id="3.90.120.10">
    <property type="entry name" value="DNA Methylase, subunit A, domain 2"/>
    <property type="match status" value="1"/>
</dbReference>
<dbReference type="PROSITE" id="PS50937">
    <property type="entry name" value="HTH_MERR_2"/>
    <property type="match status" value="1"/>
</dbReference>
<evidence type="ECO:0000313" key="10">
    <source>
        <dbReference type="Proteomes" id="UP000033930"/>
    </source>
</evidence>
<feature type="active site" evidence="5">
    <location>
        <position position="155"/>
    </location>
</feature>
<dbReference type="GO" id="GO:0003677">
    <property type="term" value="F:DNA binding"/>
    <property type="evidence" value="ECO:0007669"/>
    <property type="project" value="InterPro"/>
</dbReference>
<dbReference type="Gene3D" id="1.10.1660.10">
    <property type="match status" value="1"/>
</dbReference>
<dbReference type="GO" id="GO:0032259">
    <property type="term" value="P:methylation"/>
    <property type="evidence" value="ECO:0007669"/>
    <property type="project" value="UniProtKB-KW"/>
</dbReference>
<dbReference type="PROSITE" id="PS00095">
    <property type="entry name" value="C5_MTASE_2"/>
    <property type="match status" value="1"/>
</dbReference>
<dbReference type="SUPFAM" id="SSF46955">
    <property type="entry name" value="Putative DNA-binding domain"/>
    <property type="match status" value="1"/>
</dbReference>
<dbReference type="CDD" id="cd04762">
    <property type="entry name" value="HTH_MerR-trunc"/>
    <property type="match status" value="1"/>
</dbReference>
<accession>A0A0G0VI44</accession>
<keyword evidence="4" id="KW-0680">Restriction system</keyword>
<dbReference type="InterPro" id="IPR000551">
    <property type="entry name" value="MerR-type_HTH_dom"/>
</dbReference>
<comment type="catalytic activity">
    <reaction evidence="7">
        <text>a 2'-deoxycytidine in DNA + S-adenosyl-L-methionine = a 5-methyl-2'-deoxycytidine in DNA + S-adenosyl-L-homocysteine + H(+)</text>
        <dbReference type="Rhea" id="RHEA:13681"/>
        <dbReference type="Rhea" id="RHEA-COMP:11369"/>
        <dbReference type="Rhea" id="RHEA-COMP:11370"/>
        <dbReference type="ChEBI" id="CHEBI:15378"/>
        <dbReference type="ChEBI" id="CHEBI:57856"/>
        <dbReference type="ChEBI" id="CHEBI:59789"/>
        <dbReference type="ChEBI" id="CHEBI:85452"/>
        <dbReference type="ChEBI" id="CHEBI:85454"/>
        <dbReference type="EC" id="2.1.1.37"/>
    </reaction>
</comment>
<keyword evidence="3 5" id="KW-0949">S-adenosyl-L-methionine</keyword>
<keyword evidence="2 5" id="KW-0808">Transferase</keyword>
<dbReference type="InterPro" id="IPR018117">
    <property type="entry name" value="C5_DNA_meth_AS"/>
</dbReference>
<dbReference type="InterPro" id="IPR050390">
    <property type="entry name" value="C5-Methyltransferase"/>
</dbReference>
<dbReference type="AlphaFoldDB" id="A0A0G0VI44"/>
<name>A0A0G0VI44_9BACT</name>
<sequence length="425" mass="48684">MIDKLSIIFYMQTNQKYYTAGEAASLLDISIDTIRRWDKSGLIKSFRNNRNARIFLLDEVKRIQNKSGSKTNEFKILKNKKRSPYTAIELFAGAGGTAIGMENAGIEHVLLNEYDKYACETLRINRPDWNVVEDDIRNLKFEEGQADIVQGGFPCQTFSYAGKKMGFEDIRGTLFFEFARCVKEVKPKIAIGENVKGLLNHDGGRTLKTMISVLEELGYRVKYKVLRSQYLDVSQKRERLIIIGVRNDLDIPISFPKEKDYIIPLREALYKCPKSEGQKYPEKKHKILELIPPGGYWRDLPEKLQKEYMGASFFMGGGKTGMARRLSWDEPSLTLTCSPAQKQTERCHPKETRPLTVREYARIQTFPDNWKFTGSISQQYKQIGNAVPVNLGYHIGDTVIKMLEGEVEEEIIEPVSSQQQLFAFA</sequence>
<dbReference type="Gene3D" id="3.40.50.150">
    <property type="entry name" value="Vaccinia Virus protein VP39"/>
    <property type="match status" value="1"/>
</dbReference>
<evidence type="ECO:0000256" key="7">
    <source>
        <dbReference type="RuleBase" id="RU000417"/>
    </source>
</evidence>
<evidence type="ECO:0000256" key="4">
    <source>
        <dbReference type="ARBA" id="ARBA00022747"/>
    </source>
</evidence>
<dbReference type="CDD" id="cd00315">
    <property type="entry name" value="Cyt_C5_DNA_methylase"/>
    <property type="match status" value="1"/>
</dbReference>
<evidence type="ECO:0000256" key="5">
    <source>
        <dbReference type="PROSITE-ProRule" id="PRU01016"/>
    </source>
</evidence>
<dbReference type="InterPro" id="IPR029063">
    <property type="entry name" value="SAM-dependent_MTases_sf"/>
</dbReference>
<dbReference type="PROSITE" id="PS51679">
    <property type="entry name" value="SAM_MT_C5"/>
    <property type="match status" value="1"/>
</dbReference>
<dbReference type="PROSITE" id="PS00552">
    <property type="entry name" value="HTH_MERR_1"/>
    <property type="match status" value="1"/>
</dbReference>
<dbReference type="EMBL" id="LCAW01000007">
    <property type="protein sequence ID" value="KKR99316.1"/>
    <property type="molecule type" value="Genomic_DNA"/>
</dbReference>
<dbReference type="InterPro" id="IPR009061">
    <property type="entry name" value="DNA-bd_dom_put_sf"/>
</dbReference>
<dbReference type="Proteomes" id="UP000033930">
    <property type="component" value="Unassembled WGS sequence"/>
</dbReference>
<dbReference type="PATRIC" id="fig|1618983.3.peg.349"/>
<dbReference type="GO" id="GO:0009307">
    <property type="term" value="P:DNA restriction-modification system"/>
    <property type="evidence" value="ECO:0007669"/>
    <property type="project" value="UniProtKB-KW"/>
</dbReference>
<dbReference type="PANTHER" id="PTHR10629:SF52">
    <property type="entry name" value="DNA (CYTOSINE-5)-METHYLTRANSFERASE 1"/>
    <property type="match status" value="1"/>
</dbReference>
<dbReference type="Pfam" id="PF00145">
    <property type="entry name" value="DNA_methylase"/>
    <property type="match status" value="1"/>
</dbReference>
<evidence type="ECO:0000256" key="1">
    <source>
        <dbReference type="ARBA" id="ARBA00022603"/>
    </source>
</evidence>
<protein>
    <recommendedName>
        <fullName evidence="7">Cytosine-specific methyltransferase</fullName>
        <ecNumber evidence="7">2.1.1.37</ecNumber>
    </recommendedName>
</protein>
<dbReference type="InterPro" id="IPR031303">
    <property type="entry name" value="C5_meth_CS"/>
</dbReference>
<dbReference type="GO" id="GO:0044027">
    <property type="term" value="P:negative regulation of gene expression via chromosomal CpG island methylation"/>
    <property type="evidence" value="ECO:0007669"/>
    <property type="project" value="TreeGrafter"/>
</dbReference>